<dbReference type="AlphaFoldDB" id="M3C4J1"/>
<gene>
    <name evidence="2" type="ORF">SEPMUDRAFT_147147</name>
</gene>
<accession>M3C4J1</accession>
<sequence>MYLGSRFLELMACQMTLQKQPGVMGTQRQTTTTAKRPADHARDAPQTLRTRRVPS</sequence>
<evidence type="ECO:0000313" key="3">
    <source>
        <dbReference type="Proteomes" id="UP000016931"/>
    </source>
</evidence>
<dbReference type="EMBL" id="KB456261">
    <property type="protein sequence ID" value="EMF15216.1"/>
    <property type="molecule type" value="Genomic_DNA"/>
</dbReference>
<name>M3C4J1_SPHMS</name>
<dbReference type="GeneID" id="27901250"/>
<evidence type="ECO:0000313" key="2">
    <source>
        <dbReference type="EMBL" id="EMF15216.1"/>
    </source>
</evidence>
<reference evidence="2 3" key="1">
    <citation type="journal article" date="2012" name="PLoS Pathog.">
        <title>Diverse lifestyles and strategies of plant pathogenesis encoded in the genomes of eighteen Dothideomycetes fungi.</title>
        <authorList>
            <person name="Ohm R.A."/>
            <person name="Feau N."/>
            <person name="Henrissat B."/>
            <person name="Schoch C.L."/>
            <person name="Horwitz B.A."/>
            <person name="Barry K.W."/>
            <person name="Condon B.J."/>
            <person name="Copeland A.C."/>
            <person name="Dhillon B."/>
            <person name="Glaser F."/>
            <person name="Hesse C.N."/>
            <person name="Kosti I."/>
            <person name="LaButti K."/>
            <person name="Lindquist E.A."/>
            <person name="Lucas S."/>
            <person name="Salamov A.A."/>
            <person name="Bradshaw R.E."/>
            <person name="Ciuffetti L."/>
            <person name="Hamelin R.C."/>
            <person name="Kema G.H.J."/>
            <person name="Lawrence C."/>
            <person name="Scott J.A."/>
            <person name="Spatafora J.W."/>
            <person name="Turgeon B.G."/>
            <person name="de Wit P.J.G.M."/>
            <person name="Zhong S."/>
            <person name="Goodwin S.B."/>
            <person name="Grigoriev I.V."/>
        </authorList>
    </citation>
    <scope>NUCLEOTIDE SEQUENCE [LARGE SCALE GENOMIC DNA]</scope>
    <source>
        <strain evidence="2 3">SO2202</strain>
    </source>
</reference>
<dbReference type="HOGENOM" id="CLU_3033893_0_0_1"/>
<organism evidence="2 3">
    <name type="scientific">Sphaerulina musiva (strain SO2202)</name>
    <name type="common">Poplar stem canker fungus</name>
    <name type="synonym">Septoria musiva</name>
    <dbReference type="NCBI Taxonomy" id="692275"/>
    <lineage>
        <taxon>Eukaryota</taxon>
        <taxon>Fungi</taxon>
        <taxon>Dikarya</taxon>
        <taxon>Ascomycota</taxon>
        <taxon>Pezizomycotina</taxon>
        <taxon>Dothideomycetes</taxon>
        <taxon>Dothideomycetidae</taxon>
        <taxon>Mycosphaerellales</taxon>
        <taxon>Mycosphaerellaceae</taxon>
        <taxon>Sphaerulina</taxon>
    </lineage>
</organism>
<evidence type="ECO:0000256" key="1">
    <source>
        <dbReference type="SAM" id="MobiDB-lite"/>
    </source>
</evidence>
<protein>
    <submittedName>
        <fullName evidence="2">Uncharacterized protein</fullName>
    </submittedName>
</protein>
<dbReference type="Proteomes" id="UP000016931">
    <property type="component" value="Unassembled WGS sequence"/>
</dbReference>
<keyword evidence="3" id="KW-1185">Reference proteome</keyword>
<dbReference type="RefSeq" id="XP_016763337.1">
    <property type="nucleotide sequence ID" value="XM_016904113.1"/>
</dbReference>
<proteinExistence type="predicted"/>
<feature type="region of interest" description="Disordered" evidence="1">
    <location>
        <begin position="20"/>
        <end position="55"/>
    </location>
</feature>